<dbReference type="SUPFAM" id="SSF49785">
    <property type="entry name" value="Galactose-binding domain-like"/>
    <property type="match status" value="1"/>
</dbReference>
<dbReference type="Proteomes" id="UP001623852">
    <property type="component" value="Chromosome"/>
</dbReference>
<dbReference type="InterPro" id="IPR013517">
    <property type="entry name" value="FG-GAP"/>
</dbReference>
<dbReference type="InterPro" id="IPR022385">
    <property type="entry name" value="Rhs_assc_core"/>
</dbReference>
<comment type="subcellular location">
    <subcellularLocation>
        <location evidence="1">Secreted</location>
    </subcellularLocation>
</comment>
<protein>
    <submittedName>
        <fullName evidence="5">FG-GAP-like repeat-containing protein</fullName>
    </submittedName>
</protein>
<dbReference type="Gene3D" id="2.180.10.10">
    <property type="entry name" value="RHS repeat-associated core"/>
    <property type="match status" value="2"/>
</dbReference>
<evidence type="ECO:0000256" key="2">
    <source>
        <dbReference type="ARBA" id="ARBA00022525"/>
    </source>
</evidence>
<dbReference type="EMBL" id="CP150845">
    <property type="protein sequence ID" value="WYZ20619.1"/>
    <property type="molecule type" value="Genomic_DNA"/>
</dbReference>
<keyword evidence="6" id="KW-1185">Reference proteome</keyword>
<evidence type="ECO:0000313" key="6">
    <source>
        <dbReference type="Proteomes" id="UP001623852"/>
    </source>
</evidence>
<proteinExistence type="predicted"/>
<dbReference type="SUPFAM" id="SSF69318">
    <property type="entry name" value="Integrin alpha N-terminal domain"/>
    <property type="match status" value="1"/>
</dbReference>
<reference evidence="5 6" key="1">
    <citation type="submission" date="2024-03" db="EMBL/GenBank/DDBJ databases">
        <title>Flavobacterium soyae.</title>
        <authorList>
            <person name="Zheng W."/>
        </authorList>
    </citation>
    <scope>NUCLEOTIDE SEQUENCE [LARGE SCALE GENOMIC DNA]</scope>
    <source>
        <strain evidence="5 6">55</strain>
    </source>
</reference>
<evidence type="ECO:0000256" key="1">
    <source>
        <dbReference type="ARBA" id="ARBA00004613"/>
    </source>
</evidence>
<keyword evidence="3" id="KW-0732">Signal</keyword>
<dbReference type="Pfam" id="PF13517">
    <property type="entry name" value="FG-GAP_3"/>
    <property type="match status" value="2"/>
</dbReference>
<evidence type="ECO:0000256" key="3">
    <source>
        <dbReference type="ARBA" id="ARBA00022729"/>
    </source>
</evidence>
<dbReference type="InterPro" id="IPR028994">
    <property type="entry name" value="Integrin_alpha_N"/>
</dbReference>
<gene>
    <name evidence="5" type="ORF">AABD74_03955</name>
</gene>
<dbReference type="Gene3D" id="2.130.10.130">
    <property type="entry name" value="Integrin alpha, N-terminal"/>
    <property type="match status" value="1"/>
</dbReference>
<keyword evidence="2" id="KW-0964">Secreted</keyword>
<dbReference type="RefSeq" id="WP_406844747.1">
    <property type="nucleotide sequence ID" value="NZ_CP150845.1"/>
</dbReference>
<dbReference type="InterPro" id="IPR008979">
    <property type="entry name" value="Galactose-bd-like_sf"/>
</dbReference>
<organism evidence="5 6">
    <name type="scientific">Flavobacterium soyae</name>
    <dbReference type="NCBI Taxonomy" id="2903098"/>
    <lineage>
        <taxon>Bacteria</taxon>
        <taxon>Pseudomonadati</taxon>
        <taxon>Bacteroidota</taxon>
        <taxon>Flavobacteriia</taxon>
        <taxon>Flavobacteriales</taxon>
        <taxon>Flavobacteriaceae</taxon>
        <taxon>Flavobacterium</taxon>
    </lineage>
</organism>
<name>A0ABZ2UGG7_9FLAO</name>
<accession>A0ABZ2UGG7</accession>
<dbReference type="Pfam" id="PF03534">
    <property type="entry name" value="SpvB"/>
    <property type="match status" value="1"/>
</dbReference>
<dbReference type="NCBIfam" id="TIGR03696">
    <property type="entry name" value="Rhs_assc_core"/>
    <property type="match status" value="1"/>
</dbReference>
<dbReference type="InterPro" id="IPR050708">
    <property type="entry name" value="T6SS_VgrG/RHS"/>
</dbReference>
<dbReference type="PANTHER" id="PTHR32305:SF15">
    <property type="entry name" value="PROTEIN RHSA-RELATED"/>
    <property type="match status" value="1"/>
</dbReference>
<dbReference type="InterPro" id="IPR003284">
    <property type="entry name" value="Sal_SpvB"/>
</dbReference>
<evidence type="ECO:0000256" key="4">
    <source>
        <dbReference type="ARBA" id="ARBA00023026"/>
    </source>
</evidence>
<evidence type="ECO:0000313" key="5">
    <source>
        <dbReference type="EMBL" id="WYZ20619.1"/>
    </source>
</evidence>
<dbReference type="PANTHER" id="PTHR32305">
    <property type="match status" value="1"/>
</dbReference>
<sequence>MRKFYITISLLVNLFVSGQSSKDSIVNETTIIKRIGSTEISTATNNKTLLSAAVSATNTPTGSSDEVGITTGELNISLSGNASYTIPISIPKGLNNAEPQISLIYNSQNGLSGNAARGWDISGVSSITRIPSTKFHDGIIDPVDFNSLDRFALDGQRLIVKNGTTGAYGADKTVYETEYFSNIRITSYGVSPFGANYGPAYFLVEYPDGSKAYYGNSTDSRSIMEWSILYFENPQGVRINYNYILLNNTLYIDSIKYGALVSGTHPNEVKFTYEDRGVPENYYVGGLNVIRSKRLKEIKVITNGIGFRNYGFSYLVVDRINKVTETSGDGTKSYNPTLFDYEMTSEELKYIDITTSLNIGNIKSLNVGAVSGDFDGDGKMDCLVYPTLGSDAKTKYWLYAGIESGDITNMGLEHPVGAFEDIFPATFLSSDNKVLPQGWVVVRKSNTDYTFSVYGMERIIGNVNIIKQYDRMVSIPKTIFPKKIVSGDFNGDGLTDILIIDSQSPNGDIVSGRQVYFIDLKRDNTNYLTLPGELLTKLSGTARVEVADFNGDGKSDLFIFDTGILTIYSFNVENKLVVLYKSPSFDSAISTGFPYSTITFPILIGDYNGDGKSDIMIPKGFGSSQWYKYTSTGTTMIKEEKTYLPVFDKNDSYTTYNYFATDFNNDGRADLIRVKNAVENGKGFISVFCHANTNGDFVLNPKVSSTQLQPDINIYALPVFLPQSLGSNSTLNKVNSTLEIAFFNNNKIHFFNSGYDYKKSNLLTNITTGNGVQEAITYIPLDTRFVNTYQYTNIYKSSKGIANYPNLDIIIDPNLYVVSKLERQSKDVYKKKLFAYYGAVTNVEGLGFMGFRSVSRTDWYDDTTAMFSTITKNDLDLRGANIENYYVQGFREPLIAKVGAKTPNVIVKGQNEDYTVITSDNLIATESITLKPNTTIKAGSTFSAKIVEGANNSPNTPTDFITKSISNYENDLLANKVFRLKNTVNKVTNTIYNTNVEESIRYDTYDNPLKTTTLVKEGTSTIQTTVDDTDYYNNVTPTSNIVGRPLKKSQSVAITGSTMTSEEKYDYYANGLLKQKNTKGTNTNYITEDYDYDGFGNLLKNKVTAVGLSPRETSYGYDTSGRFLTKITDVEKRSTTFEYNPNGTLKSEINPHNLTTSYTYDPWFKKLTTKDEKLNKTISYAYSRNVEKTVVSTTTDALDGSASEETFDDLGRKIKTSQKDLNGNFSSISFMYDIFDRNYKTSEPYFGVNPVQWNETKFDIYSRPEESKLFTTRTVTAKYDGLKSSVIDGQKTKSVIKNAIGNVVSSTETTGGTIKYDYYANGNLKQTDYNGVKIIIEQDGWGRKSKMKDPSAGEFTYKNNDLGELETETSKNGEVVTTITRDSNGKPTKKTVIGSGTDTETTYKYDLITQLITEVTFKDKKEPAGKNEIITTYTYDDIFKRVIKIVEDKTSISKFTTSFTYDDLGRVDTETKQAQLGTKISTVTTKREYKNGGLYKIIADDTTKKILWQTNELNAKGQITESVLGNGIKTTSEYDTNGYLSKIKYDKANNQGNILTLDTQFDFKTDNLENRTNSAFNNYKESFKYDEIDRLTKFTNKLGIEETQNYEVSGKIKNNSLGTYNYSAEKPYQNTSITLAPEAYGYYASREGIFNDSMENRTGWSLGANNPQCISFDDTKAHTGKNSLKINTTVGGVTTSYVQADAAISIVNVTDTDYTFSGWVYTDNPTAQLTLFMYKTGETGYYTNVKSVSTNTKNSWIYITETFKVPSNITSLRLRLDVVGSGNVWFDDVQIRKTSNPATTERKLDITYNAFKSPLQIIETGVDKINFTYNDNNQRSTMYDEGLKLRKHYSADGTIEIKENTETGTAEFITYIGGDGYSAPIALKSDGGGSANYLYLHRDYQGTILAITDANATVAEKRLFDAWGSIIKVQDGSGKTLSGLTILDRGYTGHEHLQSVGLINMNARLYDPMLHRFLQVDNYIQDPTNTQNYNQYGYVVNNPLKYTDPSGNAFGDGKDCRNCPNNNYPVYNPDKIQDHKPLADGINHWVGGWASARNIDEAGTALGKAVRDGINFIGRNIGSLFGGGNKSSGPPPNRSSYLNLNTTSLIGAPVNPGNLDSGNWYGPGGQVNWAFGVASTIGVIKGGLNSERMYAEGIRRGISANYELSGRNLSMFRDAPMTKATIPRSNVGEWAGRLGKGSFYLGLAMDAFGVWNYKLDPNSPNAVHPAKAGLNTVMGAMGTWGTPLMAIPSTLYFGIDAFYPKGWGGLAIDQESLYRDNRAINPNYQAFPGAMKF</sequence>
<keyword evidence="4" id="KW-0843">Virulence</keyword>